<dbReference type="RefSeq" id="WP_190516890.1">
    <property type="nucleotide sequence ID" value="NZ_JAMPKX010000005.1"/>
</dbReference>
<keyword evidence="1" id="KW-0812">Transmembrane</keyword>
<dbReference type="PANTHER" id="PTHR12969">
    <property type="entry name" value="NGD5/OSM-6/IFT52"/>
    <property type="match status" value="1"/>
</dbReference>
<feature type="transmembrane region" description="Helical" evidence="1">
    <location>
        <begin position="12"/>
        <end position="32"/>
    </location>
</feature>
<keyword evidence="5" id="KW-1185">Reference proteome</keyword>
<dbReference type="Pfam" id="PF09822">
    <property type="entry name" value="ABC_transp_aux"/>
    <property type="match status" value="1"/>
</dbReference>
<evidence type="ECO:0000313" key="4">
    <source>
        <dbReference type="EMBL" id="MEP0947962.1"/>
    </source>
</evidence>
<proteinExistence type="predicted"/>
<dbReference type="EMBL" id="JAMPKX010000005">
    <property type="protein sequence ID" value="MEP0947962.1"/>
    <property type="molecule type" value="Genomic_DNA"/>
</dbReference>
<feature type="domain" description="ABC-type uncharacterised transport system" evidence="2">
    <location>
        <begin position="218"/>
        <end position="451"/>
    </location>
</feature>
<reference evidence="4 5" key="1">
    <citation type="submission" date="2022-04" db="EMBL/GenBank/DDBJ databases">
        <title>Positive selection, recombination, and allopatry shape intraspecific diversity of widespread and dominant cyanobacteria.</title>
        <authorList>
            <person name="Wei J."/>
            <person name="Shu W."/>
            <person name="Hu C."/>
        </authorList>
    </citation>
    <scope>NUCLEOTIDE SEQUENCE [LARGE SCALE GENOMIC DNA]</scope>
    <source>
        <strain evidence="4 5">DQ-A4</strain>
    </source>
</reference>
<feature type="transmembrane region" description="Helical" evidence="1">
    <location>
        <begin position="495"/>
        <end position="518"/>
    </location>
</feature>
<organism evidence="4 5">
    <name type="scientific">Leptolyngbya subtilissima DQ-A4</name>
    <dbReference type="NCBI Taxonomy" id="2933933"/>
    <lineage>
        <taxon>Bacteria</taxon>
        <taxon>Bacillati</taxon>
        <taxon>Cyanobacteriota</taxon>
        <taxon>Cyanophyceae</taxon>
        <taxon>Leptolyngbyales</taxon>
        <taxon>Leptolyngbyaceae</taxon>
        <taxon>Leptolyngbya group</taxon>
        <taxon>Leptolyngbya</taxon>
    </lineage>
</organism>
<dbReference type="Pfam" id="PF23357">
    <property type="entry name" value="DUF7088"/>
    <property type="match status" value="1"/>
</dbReference>
<keyword evidence="1" id="KW-0472">Membrane</keyword>
<protein>
    <submittedName>
        <fullName evidence="4">Gldg family protein</fullName>
    </submittedName>
</protein>
<dbReference type="InterPro" id="IPR039975">
    <property type="entry name" value="IFT52"/>
</dbReference>
<dbReference type="Proteomes" id="UP001482513">
    <property type="component" value="Unassembled WGS sequence"/>
</dbReference>
<gene>
    <name evidence="4" type="ORF">NC992_13845</name>
</gene>
<comment type="caution">
    <text evidence="4">The sequence shown here is derived from an EMBL/GenBank/DDBJ whole genome shotgun (WGS) entry which is preliminary data.</text>
</comment>
<dbReference type="SUPFAM" id="SSF52317">
    <property type="entry name" value="Class I glutamine amidotransferase-like"/>
    <property type="match status" value="1"/>
</dbReference>
<keyword evidence="1" id="KW-1133">Transmembrane helix</keyword>
<dbReference type="InterPro" id="IPR055396">
    <property type="entry name" value="DUF7088"/>
</dbReference>
<feature type="transmembrane region" description="Helical" evidence="1">
    <location>
        <begin position="77"/>
        <end position="99"/>
    </location>
</feature>
<accession>A0ABV0K5D1</accession>
<dbReference type="PANTHER" id="PTHR12969:SF7">
    <property type="entry name" value="INTRAFLAGELLAR TRANSPORT PROTEIN 52 HOMOLOG"/>
    <property type="match status" value="1"/>
</dbReference>
<feature type="transmembrane region" description="Helical" evidence="1">
    <location>
        <begin position="38"/>
        <end position="57"/>
    </location>
</feature>
<name>A0ABV0K5D1_9CYAN</name>
<evidence type="ECO:0000256" key="1">
    <source>
        <dbReference type="SAM" id="Phobius"/>
    </source>
</evidence>
<dbReference type="InterPro" id="IPR029062">
    <property type="entry name" value="Class_I_gatase-like"/>
</dbReference>
<evidence type="ECO:0000259" key="3">
    <source>
        <dbReference type="Pfam" id="PF23357"/>
    </source>
</evidence>
<sequence>MAMKSFAAYQKYLKYLALPGLALVTAGLIAGIVAGWTLLPAGLLVGGIGLLLLGLVLGNQGQGRFWAQRSTEAGANALVSTLAVLAILGLVNFLAVRYASRVDLTENQIFTLAPQSQQVVQTLENPTRVVVFDPLPNPQDRQLLESYRQAGPQFTFDYVNPYNDPRQAQDFGATQTGMVFVESGDNRRFLQNVGPSERLSERTLTNALDQVVSDRALTVYFTQGHQEFTIDGSDTGFLQAATALEDKSAVVQPLDLSKTSTVPEDASVVVVAGPAAEFFEPEVKALQTYLNGGGSLMLLIDPRTSPGLDTLLDPWGITLDDRIVLDTSGSGQLVGLGPAAPLVTDFGDHPITRDFTGGRSFFPLVRPVNVEEVPGVTATPILQSNPQSRAEALSTEGELQYDENAPPSGPYTLGVALSRPVDGAAAAEGEPPPESRLVVIGNATFATDGLFEQQLNGDVFLNAVSWLGQQTDATLSIRPREVTNRRITLTVQQQIGLGVFALLVLPAIGLGLAVLMWLRRR</sequence>
<evidence type="ECO:0000259" key="2">
    <source>
        <dbReference type="Pfam" id="PF09822"/>
    </source>
</evidence>
<evidence type="ECO:0000313" key="5">
    <source>
        <dbReference type="Proteomes" id="UP001482513"/>
    </source>
</evidence>
<feature type="domain" description="DUF7088" evidence="3">
    <location>
        <begin position="106"/>
        <end position="181"/>
    </location>
</feature>
<dbReference type="InterPro" id="IPR019196">
    <property type="entry name" value="ABC_transp_unknown"/>
</dbReference>